<gene>
    <name evidence="1" type="ORF">FXO26_22760</name>
</gene>
<reference evidence="1 2" key="1">
    <citation type="submission" date="2019-08" db="EMBL/GenBank/DDBJ databases">
        <title>Subclass B2 metallo-beta lactamase from Pseudomonas synxantha.</title>
        <authorList>
            <person name="Poirel L."/>
            <person name="Palmieri M."/>
            <person name="Masseron A."/>
            <person name="Perreten V."/>
            <person name="Nordman P."/>
        </authorList>
    </citation>
    <scope>NUCLEOTIDE SEQUENCE [LARGE SCALE GENOMIC DNA]</scope>
    <source>
        <strain evidence="1 2">MCP106</strain>
    </source>
</reference>
<evidence type="ECO:0000313" key="2">
    <source>
        <dbReference type="Proteomes" id="UP000324029"/>
    </source>
</evidence>
<proteinExistence type="predicted"/>
<dbReference type="EMBL" id="VSRO01000012">
    <property type="protein sequence ID" value="TYK55559.1"/>
    <property type="molecule type" value="Genomic_DNA"/>
</dbReference>
<name>A0A5D3G546_9PSED</name>
<dbReference type="Proteomes" id="UP000324029">
    <property type="component" value="Unassembled WGS sequence"/>
</dbReference>
<organism evidence="1 2">
    <name type="scientific">Pseudomonas synxantha</name>
    <dbReference type="NCBI Taxonomy" id="47883"/>
    <lineage>
        <taxon>Bacteria</taxon>
        <taxon>Pseudomonadati</taxon>
        <taxon>Pseudomonadota</taxon>
        <taxon>Gammaproteobacteria</taxon>
        <taxon>Pseudomonadales</taxon>
        <taxon>Pseudomonadaceae</taxon>
        <taxon>Pseudomonas</taxon>
    </lineage>
</organism>
<sequence length="60" mass="6381">MPCIPCIFFCCYSFASSSPDPCGSWLACDADTSVCQLHRSDAIAGKPAPTQALHILQSMS</sequence>
<evidence type="ECO:0000313" key="1">
    <source>
        <dbReference type="EMBL" id="TYK55559.1"/>
    </source>
</evidence>
<dbReference type="AlphaFoldDB" id="A0A5D3G546"/>
<protein>
    <submittedName>
        <fullName evidence="1">Uncharacterized protein</fullName>
    </submittedName>
</protein>
<comment type="caution">
    <text evidence="1">The sequence shown here is derived from an EMBL/GenBank/DDBJ whole genome shotgun (WGS) entry which is preliminary data.</text>
</comment>
<reference evidence="1 2" key="2">
    <citation type="submission" date="2019-08" db="EMBL/GenBank/DDBJ databases">
        <authorList>
            <person name="Brilhante M."/>
            <person name="Perreten V."/>
        </authorList>
    </citation>
    <scope>NUCLEOTIDE SEQUENCE [LARGE SCALE GENOMIC DNA]</scope>
    <source>
        <strain evidence="1 2">MCP106</strain>
    </source>
</reference>
<accession>A0A5D3G546</accession>